<feature type="compositionally biased region" description="Acidic residues" evidence="1">
    <location>
        <begin position="186"/>
        <end position="204"/>
    </location>
</feature>
<feature type="region of interest" description="Disordered" evidence="1">
    <location>
        <begin position="1"/>
        <end position="61"/>
    </location>
</feature>
<accession>A0A7J0FG13</accession>
<name>A0A7J0FG13_9ERIC</name>
<feature type="compositionally biased region" description="Basic and acidic residues" evidence="1">
    <location>
        <begin position="205"/>
        <end position="225"/>
    </location>
</feature>
<proteinExistence type="predicted"/>
<feature type="region of interest" description="Disordered" evidence="1">
    <location>
        <begin position="100"/>
        <end position="133"/>
    </location>
</feature>
<evidence type="ECO:0000313" key="2">
    <source>
        <dbReference type="EMBL" id="GFY97644.1"/>
    </source>
</evidence>
<evidence type="ECO:0000256" key="1">
    <source>
        <dbReference type="SAM" id="MobiDB-lite"/>
    </source>
</evidence>
<dbReference type="AlphaFoldDB" id="A0A7J0FG13"/>
<evidence type="ECO:0000313" key="3">
    <source>
        <dbReference type="Proteomes" id="UP000585474"/>
    </source>
</evidence>
<organism evidence="2 3">
    <name type="scientific">Actinidia rufa</name>
    <dbReference type="NCBI Taxonomy" id="165716"/>
    <lineage>
        <taxon>Eukaryota</taxon>
        <taxon>Viridiplantae</taxon>
        <taxon>Streptophyta</taxon>
        <taxon>Embryophyta</taxon>
        <taxon>Tracheophyta</taxon>
        <taxon>Spermatophyta</taxon>
        <taxon>Magnoliopsida</taxon>
        <taxon>eudicotyledons</taxon>
        <taxon>Gunneridae</taxon>
        <taxon>Pentapetalae</taxon>
        <taxon>asterids</taxon>
        <taxon>Ericales</taxon>
        <taxon>Actinidiaceae</taxon>
        <taxon>Actinidia</taxon>
    </lineage>
</organism>
<comment type="caution">
    <text evidence="2">The sequence shown here is derived from an EMBL/GenBank/DDBJ whole genome shotgun (WGS) entry which is preliminary data.</text>
</comment>
<feature type="compositionally biased region" description="Basic residues" evidence="1">
    <location>
        <begin position="1"/>
        <end position="13"/>
    </location>
</feature>
<dbReference type="Proteomes" id="UP000585474">
    <property type="component" value="Unassembled WGS sequence"/>
</dbReference>
<reference evidence="2 3" key="1">
    <citation type="submission" date="2019-07" db="EMBL/GenBank/DDBJ databases">
        <title>De Novo Assembly of kiwifruit Actinidia rufa.</title>
        <authorList>
            <person name="Sugita-Konishi S."/>
            <person name="Sato K."/>
            <person name="Mori E."/>
            <person name="Abe Y."/>
            <person name="Kisaki G."/>
            <person name="Hamano K."/>
            <person name="Suezawa K."/>
            <person name="Otani M."/>
            <person name="Fukuda T."/>
            <person name="Manabe T."/>
            <person name="Gomi K."/>
            <person name="Tabuchi M."/>
            <person name="Akimitsu K."/>
            <person name="Kataoka I."/>
        </authorList>
    </citation>
    <scope>NUCLEOTIDE SEQUENCE [LARGE SCALE GENOMIC DNA]</scope>
    <source>
        <strain evidence="3">cv. Fuchu</strain>
    </source>
</reference>
<feature type="compositionally biased region" description="Basic and acidic residues" evidence="1">
    <location>
        <begin position="120"/>
        <end position="132"/>
    </location>
</feature>
<feature type="region of interest" description="Disordered" evidence="1">
    <location>
        <begin position="178"/>
        <end position="243"/>
    </location>
</feature>
<feature type="region of interest" description="Disordered" evidence="1">
    <location>
        <begin position="266"/>
        <end position="286"/>
    </location>
</feature>
<keyword evidence="3" id="KW-1185">Reference proteome</keyword>
<protein>
    <submittedName>
        <fullName evidence="2">Uncharacterized protein</fullName>
    </submittedName>
</protein>
<gene>
    <name evidence="2" type="ORF">Acr_12g0001850</name>
</gene>
<dbReference type="EMBL" id="BJWL01000012">
    <property type="protein sequence ID" value="GFY97644.1"/>
    <property type="molecule type" value="Genomic_DNA"/>
</dbReference>
<sequence>MAPKSKRTPRMKKQSLALEVSTPEVTKGQKRKALDESDKGKGKKKKKGESSSTPDQECDHSTFLRIEIKKVNLDDETMRVPRAMSDEYNEKMLKRMGYELKGNQWTPKPSKKIGEGSSSKGKEPMESERPEGEGFEVEMCAFMVQMSDSMKLLYTKVDNMTFHLVIVEKKMRNLTNEVQKRKIPMEESESEEEQEEENENDEEEPEHKGGEDSDQEKEKSDKDDSSEIESDASPALIRRKSQRLSHLSKFKNTSTMALELLPSLTPSPTTPIHDSSPPPSIFLVTF</sequence>